<dbReference type="PANTHER" id="PTHR45926">
    <property type="entry name" value="OSJNBA0053K19.4 PROTEIN"/>
    <property type="match status" value="1"/>
</dbReference>
<dbReference type="Pfam" id="PF00439">
    <property type="entry name" value="Bromodomain"/>
    <property type="match status" value="1"/>
</dbReference>
<dbReference type="AlphaFoldDB" id="C5L3U5"/>
<gene>
    <name evidence="5" type="ORF">Pmar_PMAR017732</name>
</gene>
<feature type="domain" description="Bromo" evidence="4">
    <location>
        <begin position="8"/>
        <end position="84"/>
    </location>
</feature>
<dbReference type="OMA" id="KMATKMR"/>
<evidence type="ECO:0000313" key="5">
    <source>
        <dbReference type="EMBL" id="EER08674.1"/>
    </source>
</evidence>
<dbReference type="SMART" id="SM00297">
    <property type="entry name" value="BROMO"/>
    <property type="match status" value="1"/>
</dbReference>
<dbReference type="InterPro" id="IPR001487">
    <property type="entry name" value="Bromodomain"/>
</dbReference>
<evidence type="ECO:0000313" key="6">
    <source>
        <dbReference type="Proteomes" id="UP000007800"/>
    </source>
</evidence>
<evidence type="ECO:0000259" key="4">
    <source>
        <dbReference type="PROSITE" id="PS50014"/>
    </source>
</evidence>
<dbReference type="SUPFAM" id="SSF47370">
    <property type="entry name" value="Bromodomain"/>
    <property type="match status" value="1"/>
</dbReference>
<dbReference type="EMBL" id="GG678922">
    <property type="protein sequence ID" value="EER08674.1"/>
    <property type="molecule type" value="Genomic_DNA"/>
</dbReference>
<dbReference type="GeneID" id="9042512"/>
<sequence length="265" mass="29703">MAILSKAREHNCAAAFLEPVAWEDVPGLQDYPLVVKRPMDLGTISAKVEKEGEDAYDDFGEFEDDLNLIWDNCHLFNQPGSYIYKMATKMRSYCQSLCASCIAARNRKKRKVSHSSEGKQSKSRRSSVTISDKPSRGEAKAEGEYPFATTEVAPPLDKAAVDELHAAKLRLGWRLHSSLSPKELALVVEFMRSRKTTALKPLGPPDQDTGAESLLVDIDYLSALDYGCFTDRKFMRKPLSCYKSQGGGDILFYQGKFEYLVLRLN</sequence>
<dbReference type="InParanoid" id="C5L3U5"/>
<proteinExistence type="predicted"/>
<reference evidence="5 6" key="1">
    <citation type="submission" date="2008-07" db="EMBL/GenBank/DDBJ databases">
        <authorList>
            <person name="El-Sayed N."/>
            <person name="Caler E."/>
            <person name="Inman J."/>
            <person name="Amedeo P."/>
            <person name="Hass B."/>
            <person name="Wortman J."/>
        </authorList>
    </citation>
    <scope>NUCLEOTIDE SEQUENCE [LARGE SCALE GENOMIC DNA]</scope>
    <source>
        <strain evidence="6">ATCC 50983 / TXsc</strain>
    </source>
</reference>
<evidence type="ECO:0000256" key="2">
    <source>
        <dbReference type="PROSITE-ProRule" id="PRU00035"/>
    </source>
</evidence>
<dbReference type="Proteomes" id="UP000007800">
    <property type="component" value="Unassembled WGS sequence"/>
</dbReference>
<evidence type="ECO:0000256" key="3">
    <source>
        <dbReference type="SAM" id="MobiDB-lite"/>
    </source>
</evidence>
<dbReference type="Gene3D" id="1.20.920.10">
    <property type="entry name" value="Bromodomain-like"/>
    <property type="match status" value="1"/>
</dbReference>
<name>C5L3U5_PERM5</name>
<protein>
    <submittedName>
        <fullName evidence="5">Bromodomain-containing protein, putative</fullName>
    </submittedName>
</protein>
<keyword evidence="1 2" id="KW-0103">Bromodomain</keyword>
<dbReference type="PRINTS" id="PR00503">
    <property type="entry name" value="BROMODOMAIN"/>
</dbReference>
<dbReference type="InterPro" id="IPR036427">
    <property type="entry name" value="Bromodomain-like_sf"/>
</dbReference>
<accession>C5L3U5</accession>
<dbReference type="CDD" id="cd04369">
    <property type="entry name" value="Bromodomain"/>
    <property type="match status" value="1"/>
</dbReference>
<feature type="region of interest" description="Disordered" evidence="3">
    <location>
        <begin position="109"/>
        <end position="146"/>
    </location>
</feature>
<evidence type="ECO:0000256" key="1">
    <source>
        <dbReference type="ARBA" id="ARBA00023117"/>
    </source>
</evidence>
<organism evidence="6">
    <name type="scientific">Perkinsus marinus (strain ATCC 50983 / TXsc)</name>
    <dbReference type="NCBI Taxonomy" id="423536"/>
    <lineage>
        <taxon>Eukaryota</taxon>
        <taxon>Sar</taxon>
        <taxon>Alveolata</taxon>
        <taxon>Perkinsozoa</taxon>
        <taxon>Perkinsea</taxon>
        <taxon>Perkinsida</taxon>
        <taxon>Perkinsidae</taxon>
        <taxon>Perkinsus</taxon>
    </lineage>
</organism>
<dbReference type="OrthoDB" id="21449at2759"/>
<feature type="compositionally biased region" description="Basic and acidic residues" evidence="3">
    <location>
        <begin position="133"/>
        <end position="143"/>
    </location>
</feature>
<dbReference type="PROSITE" id="PS50014">
    <property type="entry name" value="BROMODOMAIN_2"/>
    <property type="match status" value="1"/>
</dbReference>
<keyword evidence="6" id="KW-1185">Reference proteome</keyword>
<dbReference type="RefSeq" id="XP_002776858.1">
    <property type="nucleotide sequence ID" value="XM_002776812.1"/>
</dbReference>